<dbReference type="UniPathway" id="UPA00068"/>
<dbReference type="GO" id="GO:0006526">
    <property type="term" value="P:L-arginine biosynthetic process"/>
    <property type="evidence" value="ECO:0007669"/>
    <property type="project" value="UniProtKB-UniPathway"/>
</dbReference>
<dbReference type="Pfam" id="PF01316">
    <property type="entry name" value="Arg_repressor"/>
    <property type="match status" value="1"/>
</dbReference>
<dbReference type="InterPro" id="IPR036388">
    <property type="entry name" value="WH-like_DNA-bd_sf"/>
</dbReference>
<dbReference type="InterPro" id="IPR036390">
    <property type="entry name" value="WH_DNA-bd_sf"/>
</dbReference>
<comment type="function">
    <text evidence="7">Regulates arginine biosynthesis genes.</text>
</comment>
<keyword evidence="3 7" id="KW-0963">Cytoplasm</keyword>
<dbReference type="GO" id="GO:0034618">
    <property type="term" value="F:arginine binding"/>
    <property type="evidence" value="ECO:0007669"/>
    <property type="project" value="InterPro"/>
</dbReference>
<proteinExistence type="inferred from homology"/>
<evidence type="ECO:0000313" key="12">
    <source>
        <dbReference type="Proteomes" id="UP000588186"/>
    </source>
</evidence>
<sequence>MSNKSVRQIKIREIISSHNIETQEELVEKLLEQKFDVTQATVSRDIKELQLFKVPTADGSYVYSMPQDRKYHPLEKLGRYLMDSFVKLDSHDNLLVLKTLPGNAQSIGAILDQLEWEEVVGTICGDDTCLLICRGEEALQTIKERIFNLI</sequence>
<dbReference type="NCBIfam" id="NF003281">
    <property type="entry name" value="PRK04280.1"/>
    <property type="match status" value="1"/>
</dbReference>
<keyword evidence="12" id="KW-1185">Reference proteome</keyword>
<evidence type="ECO:0000256" key="6">
    <source>
        <dbReference type="ARBA" id="ARBA00023163"/>
    </source>
</evidence>
<dbReference type="Pfam" id="PF02863">
    <property type="entry name" value="Arg_repressor_C"/>
    <property type="match status" value="1"/>
</dbReference>
<dbReference type="RefSeq" id="WP_186077605.1">
    <property type="nucleotide sequence ID" value="NZ_CAJEWB010000010.1"/>
</dbReference>
<dbReference type="GO" id="GO:0005737">
    <property type="term" value="C:cytoplasm"/>
    <property type="evidence" value="ECO:0007669"/>
    <property type="project" value="UniProtKB-SubCell"/>
</dbReference>
<keyword evidence="5 7" id="KW-0238">DNA-binding</keyword>
<dbReference type="EMBL" id="CAJEWB010000010">
    <property type="protein sequence ID" value="CAD2075862.1"/>
    <property type="molecule type" value="Genomic_DNA"/>
</dbReference>
<feature type="domain" description="Arginine repressor C-terminal" evidence="10">
    <location>
        <begin position="82"/>
        <end position="146"/>
    </location>
</feature>
<dbReference type="InterPro" id="IPR020899">
    <property type="entry name" value="Arg_repress_C"/>
</dbReference>
<dbReference type="PRINTS" id="PR01467">
    <property type="entry name" value="ARGREPRESSOR"/>
</dbReference>
<reference evidence="11 12" key="1">
    <citation type="submission" date="2020-07" db="EMBL/GenBank/DDBJ databases">
        <authorList>
            <person name="Criscuolo A."/>
        </authorList>
    </citation>
    <scope>NUCLEOTIDE SEQUENCE [LARGE SCALE GENOMIC DNA]</scope>
    <source>
        <strain evidence="11">CIP107946</strain>
    </source>
</reference>
<keyword evidence="4 7" id="KW-0805">Transcription regulation</keyword>
<evidence type="ECO:0000313" key="11">
    <source>
        <dbReference type="EMBL" id="CAD2075862.1"/>
    </source>
</evidence>
<evidence type="ECO:0000256" key="2">
    <source>
        <dbReference type="ARBA" id="ARBA00008316"/>
    </source>
</evidence>
<accession>A0A6V7RFY0</accession>
<dbReference type="Gene3D" id="1.10.10.10">
    <property type="entry name" value="Winged helix-like DNA-binding domain superfamily/Winged helix DNA-binding domain"/>
    <property type="match status" value="1"/>
</dbReference>
<evidence type="ECO:0000256" key="3">
    <source>
        <dbReference type="ARBA" id="ARBA00022490"/>
    </source>
</evidence>
<dbReference type="HAMAP" id="MF_00173">
    <property type="entry name" value="Arg_repressor"/>
    <property type="match status" value="1"/>
</dbReference>
<dbReference type="InterPro" id="IPR036251">
    <property type="entry name" value="Arg_repress_C_sf"/>
</dbReference>
<dbReference type="GO" id="GO:0051259">
    <property type="term" value="P:protein complex oligomerization"/>
    <property type="evidence" value="ECO:0007669"/>
    <property type="project" value="InterPro"/>
</dbReference>
<dbReference type="PANTHER" id="PTHR34471">
    <property type="entry name" value="ARGININE REPRESSOR"/>
    <property type="match status" value="1"/>
</dbReference>
<dbReference type="SUPFAM" id="SSF55252">
    <property type="entry name" value="C-terminal domain of arginine repressor"/>
    <property type="match status" value="1"/>
</dbReference>
<evidence type="ECO:0000256" key="4">
    <source>
        <dbReference type="ARBA" id="ARBA00023015"/>
    </source>
</evidence>
<dbReference type="GO" id="GO:1900079">
    <property type="term" value="P:regulation of arginine biosynthetic process"/>
    <property type="evidence" value="ECO:0007669"/>
    <property type="project" value="UniProtKB-UniRule"/>
</dbReference>
<dbReference type="InterPro" id="IPR001669">
    <property type="entry name" value="Arg_repress"/>
</dbReference>
<gene>
    <name evidence="7 11" type="primary">argR</name>
    <name evidence="11" type="ORF">JEOPIN946_01113</name>
</gene>
<dbReference type="NCBIfam" id="TIGR01529">
    <property type="entry name" value="argR_whole"/>
    <property type="match status" value="1"/>
</dbReference>
<keyword evidence="6 7" id="KW-0804">Transcription</keyword>
<evidence type="ECO:0000256" key="7">
    <source>
        <dbReference type="HAMAP-Rule" id="MF_00173"/>
    </source>
</evidence>
<comment type="caution">
    <text evidence="11">The sequence shown here is derived from an EMBL/GenBank/DDBJ whole genome shotgun (WGS) entry which is preliminary data.</text>
</comment>
<evidence type="ECO:0000259" key="10">
    <source>
        <dbReference type="Pfam" id="PF02863"/>
    </source>
</evidence>
<evidence type="ECO:0000256" key="8">
    <source>
        <dbReference type="NCBIfam" id="TIGR01529"/>
    </source>
</evidence>
<name>A0A6V7RFY0_9BACL</name>
<evidence type="ECO:0000256" key="5">
    <source>
        <dbReference type="ARBA" id="ARBA00023125"/>
    </source>
</evidence>
<dbReference type="GO" id="GO:0003677">
    <property type="term" value="F:DNA binding"/>
    <property type="evidence" value="ECO:0007669"/>
    <property type="project" value="UniProtKB-KW"/>
</dbReference>
<keyword evidence="7" id="KW-0678">Repressor</keyword>
<comment type="pathway">
    <text evidence="7">Amino-acid biosynthesis; L-arginine biosynthesis [regulation].</text>
</comment>
<protein>
    <recommendedName>
        <fullName evidence="7 8">Arginine repressor</fullName>
    </recommendedName>
</protein>
<evidence type="ECO:0000256" key="1">
    <source>
        <dbReference type="ARBA" id="ARBA00004496"/>
    </source>
</evidence>
<comment type="similarity">
    <text evidence="2 7">Belongs to the ArgR family.</text>
</comment>
<dbReference type="InterPro" id="IPR020900">
    <property type="entry name" value="Arg_repress_DNA-bd"/>
</dbReference>
<feature type="domain" description="Arginine repressor DNA-binding" evidence="9">
    <location>
        <begin position="3"/>
        <end position="70"/>
    </location>
</feature>
<keyword evidence="7" id="KW-0028">Amino-acid biosynthesis</keyword>
<dbReference type="SUPFAM" id="SSF46785">
    <property type="entry name" value="Winged helix' DNA-binding domain"/>
    <property type="match status" value="1"/>
</dbReference>
<dbReference type="PANTHER" id="PTHR34471:SF1">
    <property type="entry name" value="ARGININE REPRESSOR"/>
    <property type="match status" value="1"/>
</dbReference>
<keyword evidence="7" id="KW-0055">Arginine biosynthesis</keyword>
<dbReference type="AlphaFoldDB" id="A0A6V7RFY0"/>
<dbReference type="GO" id="GO:0003700">
    <property type="term" value="F:DNA-binding transcription factor activity"/>
    <property type="evidence" value="ECO:0007669"/>
    <property type="project" value="UniProtKB-UniRule"/>
</dbReference>
<dbReference type="Proteomes" id="UP000588186">
    <property type="component" value="Unassembled WGS sequence"/>
</dbReference>
<evidence type="ECO:0000259" key="9">
    <source>
        <dbReference type="Pfam" id="PF01316"/>
    </source>
</evidence>
<dbReference type="Gene3D" id="3.30.1360.40">
    <property type="match status" value="1"/>
</dbReference>
<organism evidence="11 12">
    <name type="scientific">Phocicoccus pinnipedialis</name>
    <dbReference type="NCBI Taxonomy" id="110845"/>
    <lineage>
        <taxon>Bacteria</taxon>
        <taxon>Bacillati</taxon>
        <taxon>Bacillota</taxon>
        <taxon>Bacilli</taxon>
        <taxon>Bacillales</taxon>
        <taxon>Salinicoccaceae</taxon>
        <taxon>Phocicoccus</taxon>
    </lineage>
</organism>
<comment type="subcellular location">
    <subcellularLocation>
        <location evidence="1 7">Cytoplasm</location>
    </subcellularLocation>
</comment>